<evidence type="ECO:0000313" key="4">
    <source>
        <dbReference type="Proteomes" id="UP000734854"/>
    </source>
</evidence>
<evidence type="ECO:0000313" key="3">
    <source>
        <dbReference type="EMBL" id="KAG6472846.1"/>
    </source>
</evidence>
<dbReference type="EMBL" id="JACMSC010000020">
    <property type="protein sequence ID" value="KAG6472846.1"/>
    <property type="molecule type" value="Genomic_DNA"/>
</dbReference>
<dbReference type="Pfam" id="PF13952">
    <property type="entry name" value="DUF4216"/>
    <property type="match status" value="1"/>
</dbReference>
<keyword evidence="1" id="KW-0472">Membrane</keyword>
<organism evidence="3 4">
    <name type="scientific">Zingiber officinale</name>
    <name type="common">Ginger</name>
    <name type="synonym">Amomum zingiber</name>
    <dbReference type="NCBI Taxonomy" id="94328"/>
    <lineage>
        <taxon>Eukaryota</taxon>
        <taxon>Viridiplantae</taxon>
        <taxon>Streptophyta</taxon>
        <taxon>Embryophyta</taxon>
        <taxon>Tracheophyta</taxon>
        <taxon>Spermatophyta</taxon>
        <taxon>Magnoliopsida</taxon>
        <taxon>Liliopsida</taxon>
        <taxon>Zingiberales</taxon>
        <taxon>Zingiberaceae</taxon>
        <taxon>Zingiber</taxon>
    </lineage>
</organism>
<dbReference type="InterPro" id="IPR025312">
    <property type="entry name" value="DUF4216"/>
</dbReference>
<reference evidence="3 4" key="1">
    <citation type="submission" date="2020-08" db="EMBL/GenBank/DDBJ databases">
        <title>Plant Genome Project.</title>
        <authorList>
            <person name="Zhang R.-G."/>
        </authorList>
    </citation>
    <scope>NUCLEOTIDE SEQUENCE [LARGE SCALE GENOMIC DNA]</scope>
    <source>
        <tissue evidence="3">Rhizome</tissue>
    </source>
</reference>
<proteinExistence type="predicted"/>
<feature type="transmembrane region" description="Helical" evidence="1">
    <location>
        <begin position="135"/>
        <end position="152"/>
    </location>
</feature>
<keyword evidence="4" id="KW-1185">Reference proteome</keyword>
<accession>A0A8J5BIP1</accession>
<feature type="transmembrane region" description="Helical" evidence="1">
    <location>
        <begin position="197"/>
        <end position="219"/>
    </location>
</feature>
<feature type="transmembrane region" description="Helical" evidence="1">
    <location>
        <begin position="158"/>
        <end position="177"/>
    </location>
</feature>
<gene>
    <name evidence="3" type="ORF">ZIOFF_070324</name>
</gene>
<keyword evidence="1" id="KW-0812">Transmembrane</keyword>
<sequence length="406" mass="46347">MGVAWRRWGTEVKVTSYDSNTPLEELVAIQSISHELTPQTWENGRKSSRIEIQQLSRRSRKKGGVAIDDETIRIENSLKEVVDRLLQDKPEGTQPLEVHEEAYRLNHRPKLSSPEALVARSHCYNSSLPLRNSSLPLFTTVVVAGLLSTSRYSPPPIVGILFALVVVCYKTSFHLFYEHLNAQFRNDFCKPLRHALFLLLLIGNANGVGWLCGRIQWLAHGPRKHVTSYTRYIVNGYWFHTIDVGRSTQDSGVSFEADTIYQSNANDKPHTIGRLYYGVIRDIILLDYYSFKVPVFRYDWVNLGTGIKIEDDFTLVNLHQGLKTFESDPFILASQAKQVFYSKDNDESNWYVLLKALSRGIYNMNVLEEDAYTSSTPLDVSQLEINITEKEPYSTNECEGIDVIET</sequence>
<name>A0A8J5BIP1_ZINOF</name>
<dbReference type="PANTHER" id="PTHR48258:SF3">
    <property type="entry name" value="FK506-BINDING PROTEIN 4-LIKE ISOFORM X1"/>
    <property type="match status" value="1"/>
</dbReference>
<keyword evidence="1" id="KW-1133">Transmembrane helix</keyword>
<dbReference type="Proteomes" id="UP000734854">
    <property type="component" value="Unassembled WGS sequence"/>
</dbReference>
<comment type="caution">
    <text evidence="3">The sequence shown here is derived from an EMBL/GenBank/DDBJ whole genome shotgun (WGS) entry which is preliminary data.</text>
</comment>
<evidence type="ECO:0000259" key="2">
    <source>
        <dbReference type="Pfam" id="PF13952"/>
    </source>
</evidence>
<dbReference type="AlphaFoldDB" id="A0A8J5BIP1"/>
<protein>
    <recommendedName>
        <fullName evidence="2">DUF4216 domain-containing protein</fullName>
    </recommendedName>
</protein>
<feature type="domain" description="DUF4216" evidence="2">
    <location>
        <begin position="286"/>
        <end position="352"/>
    </location>
</feature>
<evidence type="ECO:0000256" key="1">
    <source>
        <dbReference type="SAM" id="Phobius"/>
    </source>
</evidence>
<dbReference type="PANTHER" id="PTHR48258">
    <property type="entry name" value="DUF4218 DOMAIN-CONTAINING PROTEIN-RELATED"/>
    <property type="match status" value="1"/>
</dbReference>